<feature type="domain" description="DUF6830" evidence="1">
    <location>
        <begin position="78"/>
        <end position="143"/>
    </location>
</feature>
<proteinExistence type="predicted"/>
<accession>A0AAD4BJA5</accession>
<dbReference type="Proteomes" id="UP001194468">
    <property type="component" value="Unassembled WGS sequence"/>
</dbReference>
<evidence type="ECO:0000259" key="1">
    <source>
        <dbReference type="Pfam" id="PF20722"/>
    </source>
</evidence>
<comment type="caution">
    <text evidence="2">The sequence shown here is derived from an EMBL/GenBank/DDBJ whole genome shotgun (WGS) entry which is preliminary data.</text>
</comment>
<evidence type="ECO:0000313" key="3">
    <source>
        <dbReference type="Proteomes" id="UP001194468"/>
    </source>
</evidence>
<dbReference type="EMBL" id="WHUW01000043">
    <property type="protein sequence ID" value="KAF8432118.1"/>
    <property type="molecule type" value="Genomic_DNA"/>
</dbReference>
<dbReference type="Pfam" id="PF20722">
    <property type="entry name" value="DUF6830"/>
    <property type="match status" value="2"/>
</dbReference>
<protein>
    <recommendedName>
        <fullName evidence="1">DUF6830 domain-containing protein</fullName>
    </recommendedName>
</protein>
<keyword evidence="3" id="KW-1185">Reference proteome</keyword>
<dbReference type="InterPro" id="IPR049233">
    <property type="entry name" value="DUF6830"/>
</dbReference>
<evidence type="ECO:0000313" key="2">
    <source>
        <dbReference type="EMBL" id="KAF8432118.1"/>
    </source>
</evidence>
<organism evidence="2 3">
    <name type="scientific">Boletus edulis BED1</name>
    <dbReference type="NCBI Taxonomy" id="1328754"/>
    <lineage>
        <taxon>Eukaryota</taxon>
        <taxon>Fungi</taxon>
        <taxon>Dikarya</taxon>
        <taxon>Basidiomycota</taxon>
        <taxon>Agaricomycotina</taxon>
        <taxon>Agaricomycetes</taxon>
        <taxon>Agaricomycetidae</taxon>
        <taxon>Boletales</taxon>
        <taxon>Boletineae</taxon>
        <taxon>Boletaceae</taxon>
        <taxon>Boletoideae</taxon>
        <taxon>Boletus</taxon>
    </lineage>
</organism>
<sequence>MQWSADITKHAHIEDIKVPARAGNTQNYYMQIVHHLDWLEKCFLADLGDSCDDDEDHEPNTEKQAITNYLSPIHLTIDYFSISSALICRSCSSAPKPFRMFATNTTAFRLAAKPSLRLTLEEAIQKYGLPDLASAAMIFLGQECSADLRLQVWQKVCIQQATYHNKSILDSPQTLCAISPTTTNLFRHDWPKYDLEGHSVAQIRIIFRFLSSDLFLAYVQHFHTIPQGNPTNTSALTGMHLLKRTV</sequence>
<reference evidence="2" key="2">
    <citation type="journal article" date="2020" name="Nat. Commun.">
        <title>Large-scale genome sequencing of mycorrhizal fungi provides insights into the early evolution of symbiotic traits.</title>
        <authorList>
            <person name="Miyauchi S."/>
            <person name="Kiss E."/>
            <person name="Kuo A."/>
            <person name="Drula E."/>
            <person name="Kohler A."/>
            <person name="Sanchez-Garcia M."/>
            <person name="Morin E."/>
            <person name="Andreopoulos B."/>
            <person name="Barry K.W."/>
            <person name="Bonito G."/>
            <person name="Buee M."/>
            <person name="Carver A."/>
            <person name="Chen C."/>
            <person name="Cichocki N."/>
            <person name="Clum A."/>
            <person name="Culley D."/>
            <person name="Crous P.W."/>
            <person name="Fauchery L."/>
            <person name="Girlanda M."/>
            <person name="Hayes R.D."/>
            <person name="Keri Z."/>
            <person name="LaButti K."/>
            <person name="Lipzen A."/>
            <person name="Lombard V."/>
            <person name="Magnuson J."/>
            <person name="Maillard F."/>
            <person name="Murat C."/>
            <person name="Nolan M."/>
            <person name="Ohm R.A."/>
            <person name="Pangilinan J."/>
            <person name="Pereira M.F."/>
            <person name="Perotto S."/>
            <person name="Peter M."/>
            <person name="Pfister S."/>
            <person name="Riley R."/>
            <person name="Sitrit Y."/>
            <person name="Stielow J.B."/>
            <person name="Szollosi G."/>
            <person name="Zifcakova L."/>
            <person name="Stursova M."/>
            <person name="Spatafora J.W."/>
            <person name="Tedersoo L."/>
            <person name="Vaario L.M."/>
            <person name="Yamada A."/>
            <person name="Yan M."/>
            <person name="Wang P."/>
            <person name="Xu J."/>
            <person name="Bruns T."/>
            <person name="Baldrian P."/>
            <person name="Vilgalys R."/>
            <person name="Dunand C."/>
            <person name="Henrissat B."/>
            <person name="Grigoriev I.V."/>
            <person name="Hibbett D."/>
            <person name="Nagy L.G."/>
            <person name="Martin F.M."/>
        </authorList>
    </citation>
    <scope>NUCLEOTIDE SEQUENCE</scope>
    <source>
        <strain evidence="2">BED1</strain>
    </source>
</reference>
<dbReference type="AlphaFoldDB" id="A0AAD4BJA5"/>
<name>A0AAD4BJA5_BOLED</name>
<gene>
    <name evidence="2" type="ORF">L210DRAFT_961204</name>
</gene>
<feature type="domain" description="DUF6830" evidence="1">
    <location>
        <begin position="149"/>
        <end position="202"/>
    </location>
</feature>
<reference evidence="2" key="1">
    <citation type="submission" date="2019-10" db="EMBL/GenBank/DDBJ databases">
        <authorList>
            <consortium name="DOE Joint Genome Institute"/>
            <person name="Kuo A."/>
            <person name="Miyauchi S."/>
            <person name="Kiss E."/>
            <person name="Drula E."/>
            <person name="Kohler A."/>
            <person name="Sanchez-Garcia M."/>
            <person name="Andreopoulos B."/>
            <person name="Barry K.W."/>
            <person name="Bonito G."/>
            <person name="Buee M."/>
            <person name="Carver A."/>
            <person name="Chen C."/>
            <person name="Cichocki N."/>
            <person name="Clum A."/>
            <person name="Culley D."/>
            <person name="Crous P.W."/>
            <person name="Fauchery L."/>
            <person name="Girlanda M."/>
            <person name="Hayes R."/>
            <person name="Keri Z."/>
            <person name="LaButti K."/>
            <person name="Lipzen A."/>
            <person name="Lombard V."/>
            <person name="Magnuson J."/>
            <person name="Maillard F."/>
            <person name="Morin E."/>
            <person name="Murat C."/>
            <person name="Nolan M."/>
            <person name="Ohm R."/>
            <person name="Pangilinan J."/>
            <person name="Pereira M."/>
            <person name="Perotto S."/>
            <person name="Peter M."/>
            <person name="Riley R."/>
            <person name="Sitrit Y."/>
            <person name="Stielow B."/>
            <person name="Szollosi G."/>
            <person name="Zifcakova L."/>
            <person name="Stursova M."/>
            <person name="Spatafora J.W."/>
            <person name="Tedersoo L."/>
            <person name="Vaario L.-M."/>
            <person name="Yamada A."/>
            <person name="Yan M."/>
            <person name="Wang P."/>
            <person name="Xu J."/>
            <person name="Bruns T."/>
            <person name="Baldrian P."/>
            <person name="Vilgalys R."/>
            <person name="Henrissat B."/>
            <person name="Grigoriev I.V."/>
            <person name="Hibbett D."/>
            <person name="Nagy L.G."/>
            <person name="Martin F.M."/>
        </authorList>
    </citation>
    <scope>NUCLEOTIDE SEQUENCE</scope>
    <source>
        <strain evidence="2">BED1</strain>
    </source>
</reference>